<organism evidence="3 4">
    <name type="scientific">Rhodovulum adriaticum</name>
    <name type="common">Rhodopseudomonas adriatica</name>
    <dbReference type="NCBI Taxonomy" id="35804"/>
    <lineage>
        <taxon>Bacteria</taxon>
        <taxon>Pseudomonadati</taxon>
        <taxon>Pseudomonadota</taxon>
        <taxon>Alphaproteobacteria</taxon>
        <taxon>Rhodobacterales</taxon>
        <taxon>Paracoccaceae</taxon>
        <taxon>Rhodovulum</taxon>
    </lineage>
</organism>
<proteinExistence type="predicted"/>
<keyword evidence="3" id="KW-0121">Carboxypeptidase</keyword>
<dbReference type="Gene3D" id="3.40.710.10">
    <property type="entry name" value="DD-peptidase/beta-lactamase superfamily"/>
    <property type="match status" value="1"/>
</dbReference>
<accession>A0A4R2NL10</accession>
<evidence type="ECO:0000259" key="2">
    <source>
        <dbReference type="Pfam" id="PF00144"/>
    </source>
</evidence>
<protein>
    <submittedName>
        <fullName evidence="3">D-alanyl-D-alanine carboxypeptidase</fullName>
    </submittedName>
</protein>
<dbReference type="InterPro" id="IPR050491">
    <property type="entry name" value="AmpC-like"/>
</dbReference>
<keyword evidence="4" id="KW-1185">Reference proteome</keyword>
<keyword evidence="3" id="KW-0645">Protease</keyword>
<keyword evidence="3" id="KW-0378">Hydrolase</keyword>
<feature type="signal peptide" evidence="1">
    <location>
        <begin position="1"/>
        <end position="22"/>
    </location>
</feature>
<dbReference type="GO" id="GO:0004180">
    <property type="term" value="F:carboxypeptidase activity"/>
    <property type="evidence" value="ECO:0007669"/>
    <property type="project" value="UniProtKB-KW"/>
</dbReference>
<dbReference type="Proteomes" id="UP000295733">
    <property type="component" value="Unassembled WGS sequence"/>
</dbReference>
<dbReference type="InterPro" id="IPR001466">
    <property type="entry name" value="Beta-lactam-related"/>
</dbReference>
<dbReference type="EMBL" id="SLXL01000007">
    <property type="protein sequence ID" value="TCP22210.1"/>
    <property type="molecule type" value="Genomic_DNA"/>
</dbReference>
<dbReference type="PANTHER" id="PTHR46825:SF7">
    <property type="entry name" value="D-ALANYL-D-ALANINE CARBOXYPEPTIDASE"/>
    <property type="match status" value="1"/>
</dbReference>
<evidence type="ECO:0000256" key="1">
    <source>
        <dbReference type="SAM" id="SignalP"/>
    </source>
</evidence>
<feature type="chain" id="PRO_5020318724" evidence="1">
    <location>
        <begin position="23"/>
        <end position="395"/>
    </location>
</feature>
<dbReference type="InterPro" id="IPR012338">
    <property type="entry name" value="Beta-lactam/transpept-like"/>
</dbReference>
<gene>
    <name evidence="3" type="ORF">EV656_10718</name>
</gene>
<reference evidence="3 4" key="1">
    <citation type="submission" date="2019-03" db="EMBL/GenBank/DDBJ databases">
        <title>Genomic Encyclopedia of Type Strains, Phase IV (KMG-IV): sequencing the most valuable type-strain genomes for metagenomic binning, comparative biology and taxonomic classification.</title>
        <authorList>
            <person name="Goeker M."/>
        </authorList>
    </citation>
    <scope>NUCLEOTIDE SEQUENCE [LARGE SCALE GENOMIC DNA]</scope>
    <source>
        <strain evidence="3 4">DSM 2781</strain>
    </source>
</reference>
<dbReference type="PANTHER" id="PTHR46825">
    <property type="entry name" value="D-ALANYL-D-ALANINE-CARBOXYPEPTIDASE/ENDOPEPTIDASE AMPH"/>
    <property type="match status" value="1"/>
</dbReference>
<dbReference type="SUPFAM" id="SSF56601">
    <property type="entry name" value="beta-lactamase/transpeptidase-like"/>
    <property type="match status" value="1"/>
</dbReference>
<dbReference type="AlphaFoldDB" id="A0A4R2NL10"/>
<feature type="domain" description="Beta-lactamase-related" evidence="2">
    <location>
        <begin position="30"/>
        <end position="369"/>
    </location>
</feature>
<keyword evidence="1" id="KW-0732">Signal</keyword>
<evidence type="ECO:0000313" key="3">
    <source>
        <dbReference type="EMBL" id="TCP22210.1"/>
    </source>
</evidence>
<evidence type="ECO:0000313" key="4">
    <source>
        <dbReference type="Proteomes" id="UP000295733"/>
    </source>
</evidence>
<comment type="caution">
    <text evidence="3">The sequence shown here is derived from an EMBL/GenBank/DDBJ whole genome shotgun (WGS) entry which is preliminary data.</text>
</comment>
<sequence length="395" mass="41567">MRVRRLLTAIGLCLLTVAPAAAQDPAAELAAILDGFRDRYGFPGATAAIALPGARLITAASGLADVEAGRAMTPQTPMLAASIGKSFVAATVLALEAEGHLSRADLLADHMGDRPWFDDLPNAATITIGHLLRHQSGLPDHPHLPEFQTALAARIADKGSAFTAEEVLAFVLRRAPLFEAGTGWAYSDTGYILLGLVIERVTGRPYYDVLHERLLDPLALRETRPSDRPDIPGLAVGYTVPGNPFGLPVRTADAAGWLVWDPAVEWTGGGLASTAPDLARWGQALFGGTALEAPYLDRLLDGVLVAPETPSIRYGAGVAIYAKTPRGPVYGHGGWIPGYVASLRHYADHGVTVAFQINTDAGTVDDSTDLVPALEGALADLAITLASRKAPETGQ</sequence>
<name>A0A4R2NL10_RHOAD</name>
<dbReference type="Pfam" id="PF00144">
    <property type="entry name" value="Beta-lactamase"/>
    <property type="match status" value="1"/>
</dbReference>
<dbReference type="OrthoDB" id="5377981at2"/>
<dbReference type="RefSeq" id="WP_132603399.1">
    <property type="nucleotide sequence ID" value="NZ_NRRP01000029.1"/>
</dbReference>